<feature type="compositionally biased region" description="Polar residues" evidence="4">
    <location>
        <begin position="40"/>
        <end position="56"/>
    </location>
</feature>
<dbReference type="PANTHER" id="PTHR31580">
    <property type="entry name" value="FILAMENT-LIKE PLANT PROTEIN 4"/>
    <property type="match status" value="1"/>
</dbReference>
<dbReference type="Pfam" id="PF05911">
    <property type="entry name" value="FPP"/>
    <property type="match status" value="2"/>
</dbReference>
<feature type="coiled-coil region" evidence="3">
    <location>
        <begin position="551"/>
        <end position="613"/>
    </location>
</feature>
<sequence>MFGIFEWKRNSSKCHGESESSASVSSHSERCSDDQESFRDSPNNTSARHNESPEISSYTCDDEVHETVKELTEKLSAALLDISAKEDLIKQNAKVAEEAVSGWEQAEVEVAALKQQLETSVQKNFALEDKLNQLDEALKERVRQLCQSREEQEQIHCSISKKTHEWESEKRVFEKQLLELKNQLEVATDHGIKGRLEALEQENISLKVKLLPQSEDVHVLLLERELSNKAAEITSKHHLDSMKKVSKLEAQCHQLQIANKRLSSVCDHRPIATLFLVESLTDTQSDNGERLLGMDNGPAGCSDSWVSVLIDELDQFKSEKANSRITCPSEIALMDDFLYMERLVAFHETNCGSSYMKPETNSNQVASDDSSPNVSDGTMHHRLIDLEEKVGRLEHEKAELKISLAELSNRLEESFSHLKEAENIIVELKTELDLAKVSEQIANRQVADLEGTKKTFQTQLESAHSENQMLRERISLLEESSEAERLMCVELKARIEISEASRQVLNSQLESSDLELCGLTKTVEVLEDKIKSERAFSSDLAAKIEALEVTRKSSECQLEIAHSEVNKLQDKVSFWELKAEEQMILYAEFAVKLEAMEAEKKKLELELISAQEFAAKAHPAEAGEKALEIQLDSAYIEAESRRDKLSLLEHKIDDERVLSAEFATKCHKREDVMSNIKKEADLHGSSSFNRYLKIKQEDIALASGKLEACRKTIASLNQQLKSLTNLDEFMVEAERT</sequence>
<accession>A0AAQ3KQ91</accession>
<feature type="coiled-coil region" evidence="3">
    <location>
        <begin position="383"/>
        <end position="480"/>
    </location>
</feature>
<dbReference type="Proteomes" id="UP001327560">
    <property type="component" value="Chromosome 6"/>
</dbReference>
<evidence type="ECO:0000256" key="4">
    <source>
        <dbReference type="SAM" id="MobiDB-lite"/>
    </source>
</evidence>
<evidence type="ECO:0000313" key="5">
    <source>
        <dbReference type="EMBL" id="WOL11857.1"/>
    </source>
</evidence>
<dbReference type="AlphaFoldDB" id="A0AAQ3KQ91"/>
<dbReference type="InterPro" id="IPR008587">
    <property type="entry name" value="FPP_plant"/>
</dbReference>
<gene>
    <name evidence="5" type="ORF">Cni_G20621</name>
</gene>
<dbReference type="EMBL" id="CP136895">
    <property type="protein sequence ID" value="WOL11857.1"/>
    <property type="molecule type" value="Genomic_DNA"/>
</dbReference>
<feature type="region of interest" description="Disordered" evidence="4">
    <location>
        <begin position="355"/>
        <end position="376"/>
    </location>
</feature>
<evidence type="ECO:0000256" key="3">
    <source>
        <dbReference type="SAM" id="Coils"/>
    </source>
</evidence>
<evidence type="ECO:0000313" key="6">
    <source>
        <dbReference type="Proteomes" id="UP001327560"/>
    </source>
</evidence>
<feature type="compositionally biased region" description="Basic and acidic residues" evidence="4">
    <location>
        <begin position="1"/>
        <end position="18"/>
    </location>
</feature>
<reference evidence="5 6" key="1">
    <citation type="submission" date="2023-10" db="EMBL/GenBank/DDBJ databases">
        <title>Chromosome-scale genome assembly provides insights into flower coloration mechanisms of Canna indica.</title>
        <authorList>
            <person name="Li C."/>
        </authorList>
    </citation>
    <scope>NUCLEOTIDE SEQUENCE [LARGE SCALE GENOMIC DNA]</scope>
    <source>
        <tissue evidence="5">Flower</tissue>
    </source>
</reference>
<organism evidence="5 6">
    <name type="scientific">Canna indica</name>
    <name type="common">Indian-shot</name>
    <dbReference type="NCBI Taxonomy" id="4628"/>
    <lineage>
        <taxon>Eukaryota</taxon>
        <taxon>Viridiplantae</taxon>
        <taxon>Streptophyta</taxon>
        <taxon>Embryophyta</taxon>
        <taxon>Tracheophyta</taxon>
        <taxon>Spermatophyta</taxon>
        <taxon>Magnoliopsida</taxon>
        <taxon>Liliopsida</taxon>
        <taxon>Zingiberales</taxon>
        <taxon>Cannaceae</taxon>
        <taxon>Canna</taxon>
    </lineage>
</organism>
<dbReference type="PANTHER" id="PTHR31580:SF49">
    <property type="entry name" value="FILAMENT-LIKE PLANT PROTEIN 3"/>
    <property type="match status" value="1"/>
</dbReference>
<feature type="region of interest" description="Disordered" evidence="4">
    <location>
        <begin position="1"/>
        <end position="56"/>
    </location>
</feature>
<keyword evidence="6" id="KW-1185">Reference proteome</keyword>
<comment type="similarity">
    <text evidence="1">Belongs to the FPP family.</text>
</comment>
<feature type="compositionally biased region" description="Polar residues" evidence="4">
    <location>
        <begin position="359"/>
        <end position="376"/>
    </location>
</feature>
<feature type="compositionally biased region" description="Basic and acidic residues" evidence="4">
    <location>
        <begin position="27"/>
        <end position="39"/>
    </location>
</feature>
<evidence type="ECO:0000256" key="1">
    <source>
        <dbReference type="ARBA" id="ARBA00005921"/>
    </source>
</evidence>
<name>A0AAQ3KQ91_9LILI</name>
<feature type="coiled-coil region" evidence="3">
    <location>
        <begin position="163"/>
        <end position="190"/>
    </location>
</feature>
<evidence type="ECO:0000256" key="2">
    <source>
        <dbReference type="ARBA" id="ARBA00023054"/>
    </source>
</evidence>
<keyword evidence="2 3" id="KW-0175">Coiled coil</keyword>
<proteinExistence type="inferred from homology"/>
<protein>
    <submittedName>
        <fullName evidence="5">Filament-like plant protein 3</fullName>
    </submittedName>
</protein>